<dbReference type="Proteomes" id="UP000004870">
    <property type="component" value="Unassembled WGS sequence"/>
</dbReference>
<dbReference type="HOGENOM" id="CLU_3181565_0_0_6"/>
<dbReference type="AlphaFoldDB" id="C8NAD8"/>
<name>C8NAD8_CARH6</name>
<accession>C8NAD8</accession>
<dbReference type="EMBL" id="ACKY01000073">
    <property type="protein sequence ID" value="EEV88408.1"/>
    <property type="molecule type" value="Genomic_DNA"/>
</dbReference>
<sequence>MLGLSLIQPFTFILSIKGFQQILRYCKMLHLTTPCRFHRRYRNFIW</sequence>
<comment type="caution">
    <text evidence="1">The sequence shown here is derived from an EMBL/GenBank/DDBJ whole genome shotgun (WGS) entry which is preliminary data.</text>
</comment>
<organism evidence="1 2">
    <name type="scientific">Cardiobacterium hominis (strain ATCC 15826 / DSM 8339 / NCTC 10426 / 6573)</name>
    <dbReference type="NCBI Taxonomy" id="638300"/>
    <lineage>
        <taxon>Bacteria</taxon>
        <taxon>Pseudomonadati</taxon>
        <taxon>Pseudomonadota</taxon>
        <taxon>Gammaproteobacteria</taxon>
        <taxon>Cardiobacteriales</taxon>
        <taxon>Cardiobacteriaceae</taxon>
        <taxon>Cardiobacterium</taxon>
    </lineage>
</organism>
<reference evidence="1 2" key="1">
    <citation type="submission" date="2009-08" db="EMBL/GenBank/DDBJ databases">
        <authorList>
            <person name="Qin X."/>
            <person name="Bachman B."/>
            <person name="Battles P."/>
            <person name="Bell A."/>
            <person name="Bess C."/>
            <person name="Bickham C."/>
            <person name="Chaboub L."/>
            <person name="Chen D."/>
            <person name="Coyle M."/>
            <person name="Deiros D.R."/>
            <person name="Dinh H."/>
            <person name="Forbes L."/>
            <person name="Fowler G."/>
            <person name="Francisco L."/>
            <person name="Fu Q."/>
            <person name="Gubbala S."/>
            <person name="Hale W."/>
            <person name="Han Y."/>
            <person name="Hemphill L."/>
            <person name="Highlander S.K."/>
            <person name="Hirani K."/>
            <person name="Hogues M."/>
            <person name="Jackson L."/>
            <person name="Jakkamsetti A."/>
            <person name="Javaid M."/>
            <person name="Jiang H."/>
            <person name="Korchina V."/>
            <person name="Kovar C."/>
            <person name="Lara F."/>
            <person name="Lee S."/>
            <person name="Mata R."/>
            <person name="Mathew T."/>
            <person name="Moen C."/>
            <person name="Morales K."/>
            <person name="Munidasa M."/>
            <person name="Nazareth L."/>
            <person name="Ngo R."/>
            <person name="Nguyen L."/>
            <person name="Okwuonu G."/>
            <person name="Ongeri F."/>
            <person name="Patil S."/>
            <person name="Petrosino J."/>
            <person name="Pham C."/>
            <person name="Pham P."/>
            <person name="Pu L.-L."/>
            <person name="Puazo M."/>
            <person name="Raj R."/>
            <person name="Reid J."/>
            <person name="Rouhana J."/>
            <person name="Saada N."/>
            <person name="Shang Y."/>
            <person name="Simmons D."/>
            <person name="Thornton R."/>
            <person name="Warren J."/>
            <person name="Weissenberger G."/>
            <person name="Zhang J."/>
            <person name="Zhang L."/>
            <person name="Zhou C."/>
            <person name="Zhu D."/>
            <person name="Muzny D."/>
            <person name="Worley K."/>
            <person name="Gibbs R."/>
        </authorList>
    </citation>
    <scope>NUCLEOTIDE SEQUENCE [LARGE SCALE GENOMIC DNA]</scope>
    <source>
        <strain evidence="2">ATCC 15826 / DSM 8339 / NCTC 10426 / 6573</strain>
    </source>
</reference>
<keyword evidence="2" id="KW-1185">Reference proteome</keyword>
<evidence type="ECO:0000313" key="1">
    <source>
        <dbReference type="EMBL" id="EEV88408.1"/>
    </source>
</evidence>
<evidence type="ECO:0000313" key="2">
    <source>
        <dbReference type="Proteomes" id="UP000004870"/>
    </source>
</evidence>
<gene>
    <name evidence="1" type="ORF">HMPREF0198_1466</name>
</gene>
<proteinExistence type="predicted"/>
<protein>
    <submittedName>
        <fullName evidence="1">Uncharacterized protein</fullName>
    </submittedName>
</protein>